<evidence type="ECO:0000313" key="1">
    <source>
        <dbReference type="Proteomes" id="UP000095287"/>
    </source>
</evidence>
<keyword evidence="1" id="KW-1185">Reference proteome</keyword>
<dbReference type="WBParaSite" id="L893_g19008.t1">
    <property type="protein sequence ID" value="L893_g19008.t1"/>
    <property type="gene ID" value="L893_g19008"/>
</dbReference>
<name>A0A1I7YRM0_9BILA</name>
<organism evidence="1 2">
    <name type="scientific">Steinernema glaseri</name>
    <dbReference type="NCBI Taxonomy" id="37863"/>
    <lineage>
        <taxon>Eukaryota</taxon>
        <taxon>Metazoa</taxon>
        <taxon>Ecdysozoa</taxon>
        <taxon>Nematoda</taxon>
        <taxon>Chromadorea</taxon>
        <taxon>Rhabditida</taxon>
        <taxon>Tylenchina</taxon>
        <taxon>Panagrolaimomorpha</taxon>
        <taxon>Strongyloidoidea</taxon>
        <taxon>Steinernematidae</taxon>
        <taxon>Steinernema</taxon>
    </lineage>
</organism>
<proteinExistence type="predicted"/>
<accession>A0A1I7YRM0</accession>
<dbReference type="Proteomes" id="UP000095287">
    <property type="component" value="Unplaced"/>
</dbReference>
<protein>
    <submittedName>
        <fullName evidence="2">Secreted protein</fullName>
    </submittedName>
</protein>
<evidence type="ECO:0000313" key="2">
    <source>
        <dbReference type="WBParaSite" id="L893_g19008.t1"/>
    </source>
</evidence>
<sequence length="113" mass="12333">MQFFGSLGTAHLRGPSAVLFTASAPLGLSLAASCGRNVAIFLIQFVLHNIHELRKLTSKHHLDDPPSPRRRPLYKTLKSQGGPFVILAGKGVAIIRSKVHLLRSDVTSFAHRD</sequence>
<dbReference type="AlphaFoldDB" id="A0A1I7YRM0"/>
<reference evidence="2" key="1">
    <citation type="submission" date="2016-11" db="UniProtKB">
        <authorList>
            <consortium name="WormBaseParasite"/>
        </authorList>
    </citation>
    <scope>IDENTIFICATION</scope>
</reference>